<evidence type="ECO:0000256" key="5">
    <source>
        <dbReference type="ARBA" id="ARBA00022694"/>
    </source>
</evidence>
<dbReference type="SUPFAM" id="SSF52540">
    <property type="entry name" value="P-loop containing nucleoside triphosphate hydrolases"/>
    <property type="match status" value="1"/>
</dbReference>
<evidence type="ECO:0000256" key="10">
    <source>
        <dbReference type="ARBA" id="ARBA00032441"/>
    </source>
</evidence>
<dbReference type="InterPro" id="IPR003442">
    <property type="entry name" value="T6A_TsaE"/>
</dbReference>
<keyword evidence="6" id="KW-0479">Metal-binding</keyword>
<dbReference type="NCBIfam" id="TIGR00150">
    <property type="entry name" value="T6A_YjeE"/>
    <property type="match status" value="1"/>
</dbReference>
<gene>
    <name evidence="11" type="primary">tsaE</name>
    <name evidence="11" type="ORF">I5M27_04605</name>
</gene>
<evidence type="ECO:0000256" key="6">
    <source>
        <dbReference type="ARBA" id="ARBA00022723"/>
    </source>
</evidence>
<proteinExistence type="inferred from homology"/>
<evidence type="ECO:0000313" key="12">
    <source>
        <dbReference type="Proteomes" id="UP000644147"/>
    </source>
</evidence>
<evidence type="ECO:0000256" key="8">
    <source>
        <dbReference type="ARBA" id="ARBA00022840"/>
    </source>
</evidence>
<keyword evidence="4" id="KW-0963">Cytoplasm</keyword>
<dbReference type="EMBL" id="JAEHFX010000002">
    <property type="protein sequence ID" value="MBK0402252.1"/>
    <property type="molecule type" value="Genomic_DNA"/>
</dbReference>
<organism evidence="11 12">
    <name type="scientific">Adhaeribacter terrigena</name>
    <dbReference type="NCBI Taxonomy" id="2793070"/>
    <lineage>
        <taxon>Bacteria</taxon>
        <taxon>Pseudomonadati</taxon>
        <taxon>Bacteroidota</taxon>
        <taxon>Cytophagia</taxon>
        <taxon>Cytophagales</taxon>
        <taxon>Hymenobacteraceae</taxon>
        <taxon>Adhaeribacter</taxon>
    </lineage>
</organism>
<accession>A0ABS1BYK8</accession>
<evidence type="ECO:0000256" key="4">
    <source>
        <dbReference type="ARBA" id="ARBA00022490"/>
    </source>
</evidence>
<keyword evidence="8" id="KW-0067">ATP-binding</keyword>
<comment type="subcellular location">
    <subcellularLocation>
        <location evidence="1">Cytoplasm</location>
    </subcellularLocation>
</comment>
<evidence type="ECO:0000256" key="2">
    <source>
        <dbReference type="ARBA" id="ARBA00007599"/>
    </source>
</evidence>
<comment type="similarity">
    <text evidence="2">Belongs to the TsaE family.</text>
</comment>
<protein>
    <recommendedName>
        <fullName evidence="3">tRNA threonylcarbamoyladenosine biosynthesis protein TsaE</fullName>
    </recommendedName>
    <alternativeName>
        <fullName evidence="10">t(6)A37 threonylcarbamoyladenosine biosynthesis protein TsaE</fullName>
    </alternativeName>
</protein>
<dbReference type="Gene3D" id="3.40.50.300">
    <property type="entry name" value="P-loop containing nucleotide triphosphate hydrolases"/>
    <property type="match status" value="1"/>
</dbReference>
<dbReference type="InterPro" id="IPR027417">
    <property type="entry name" value="P-loop_NTPase"/>
</dbReference>
<keyword evidence="7" id="KW-0547">Nucleotide-binding</keyword>
<dbReference type="PANTHER" id="PTHR33540:SF2">
    <property type="entry name" value="TRNA THREONYLCARBAMOYLADENOSINE BIOSYNTHESIS PROTEIN TSAE"/>
    <property type="match status" value="1"/>
</dbReference>
<evidence type="ECO:0000256" key="1">
    <source>
        <dbReference type="ARBA" id="ARBA00004496"/>
    </source>
</evidence>
<comment type="caution">
    <text evidence="11">The sequence shown here is derived from an EMBL/GenBank/DDBJ whole genome shotgun (WGS) entry which is preliminary data.</text>
</comment>
<keyword evidence="5" id="KW-0819">tRNA processing</keyword>
<evidence type="ECO:0000256" key="7">
    <source>
        <dbReference type="ARBA" id="ARBA00022741"/>
    </source>
</evidence>
<name>A0ABS1BYK8_9BACT</name>
<dbReference type="Pfam" id="PF02367">
    <property type="entry name" value="TsaE"/>
    <property type="match status" value="1"/>
</dbReference>
<dbReference type="RefSeq" id="WP_200504984.1">
    <property type="nucleotide sequence ID" value="NZ_JAEHFX010000002.1"/>
</dbReference>
<sequence>MAFLADTSKTLHVASLDNLPQAAAAFHTFLTQNPTVSVVLFEGEMGAGKTTFIKAICRELGVTEAVSSPTFSLVNEYEGRDGKRIYHFDFYRLKEEREALDIGVYEYLDSGNLCLIEWPSKIENLLPEHVLLVNIEADADGERTIILKLT</sequence>
<reference evidence="11 12" key="1">
    <citation type="submission" date="2020-12" db="EMBL/GenBank/DDBJ databases">
        <title>Bacterial novel species Adhaeribacter sp. BT258 isolated from soil.</title>
        <authorList>
            <person name="Jung H.-Y."/>
        </authorList>
    </citation>
    <scope>NUCLEOTIDE SEQUENCE [LARGE SCALE GENOMIC DNA]</scope>
    <source>
        <strain evidence="11 12">BT258</strain>
    </source>
</reference>
<keyword evidence="12" id="KW-1185">Reference proteome</keyword>
<evidence type="ECO:0000313" key="11">
    <source>
        <dbReference type="EMBL" id="MBK0402252.1"/>
    </source>
</evidence>
<dbReference type="Proteomes" id="UP000644147">
    <property type="component" value="Unassembled WGS sequence"/>
</dbReference>
<dbReference type="PANTHER" id="PTHR33540">
    <property type="entry name" value="TRNA THREONYLCARBAMOYLADENOSINE BIOSYNTHESIS PROTEIN TSAE"/>
    <property type="match status" value="1"/>
</dbReference>
<evidence type="ECO:0000256" key="9">
    <source>
        <dbReference type="ARBA" id="ARBA00022842"/>
    </source>
</evidence>
<evidence type="ECO:0000256" key="3">
    <source>
        <dbReference type="ARBA" id="ARBA00019010"/>
    </source>
</evidence>
<keyword evidence="9" id="KW-0460">Magnesium</keyword>